<comment type="caution">
    <text evidence="3">The sequence shown here is derived from an EMBL/GenBank/DDBJ whole genome shotgun (WGS) entry which is preliminary data.</text>
</comment>
<dbReference type="PANTHER" id="PTHR41248:SF1">
    <property type="entry name" value="NORD PROTEIN"/>
    <property type="match status" value="1"/>
</dbReference>
<dbReference type="SMART" id="SM00327">
    <property type="entry name" value="VWA"/>
    <property type="match status" value="1"/>
</dbReference>
<name>A0ABS4GVT0_9BACL</name>
<keyword evidence="4" id="KW-1185">Reference proteome</keyword>
<feature type="domain" description="VWFA" evidence="2">
    <location>
        <begin position="494"/>
        <end position="680"/>
    </location>
</feature>
<organism evidence="3 4">
    <name type="scientific">Ammoniphilus resinae</name>
    <dbReference type="NCBI Taxonomy" id="861532"/>
    <lineage>
        <taxon>Bacteria</taxon>
        <taxon>Bacillati</taxon>
        <taxon>Bacillota</taxon>
        <taxon>Bacilli</taxon>
        <taxon>Bacillales</taxon>
        <taxon>Paenibacillaceae</taxon>
        <taxon>Aneurinibacillus group</taxon>
        <taxon>Ammoniphilus</taxon>
    </lineage>
</organism>
<dbReference type="PROSITE" id="PS50234">
    <property type="entry name" value="VWFA"/>
    <property type="match status" value="1"/>
</dbReference>
<evidence type="ECO:0000256" key="1">
    <source>
        <dbReference type="SAM" id="MobiDB-lite"/>
    </source>
</evidence>
<protein>
    <recommendedName>
        <fullName evidence="2">VWFA domain-containing protein</fullName>
    </recommendedName>
</protein>
<sequence>MSSLNTFLDGLFRPYVNGWLPGIKRATKEELDPVYSQVWLKRVEDPLQQKGIDRAKSLYAVMQGVFRVIAIIFGSNLCRVTFEGEDEKQEVKSNTPSSVRLTWNPVIHRPRGYSFYDAVDVIVGSAIHQAAHLREGSIVKPFRDIEEEEQRKVLEILYHLVLDVFHDQIITFLYPGYEGYLLKYRHYLLHEELLKQWGQKSHTRVNLLYQALRSTEPVPLYKRNVQRAYFFMLHHLSNHQTVDDLRKLDAVKLAKQLYTILFDEKAFTHTRELNYMSERFVMAEEGLPTPGENGKQKGGKRNQSQEGTRRREPQQMEMKSHVPITGALLKELKEDHQDLVNPIEMEVGKLVPLPAGESVKTADWNSLLHQEGSAGTAFSRRGLKRQDMENMKRLKDEEYTSLDHTDAKFHYQIWRQTPKLTAELKSEYAYEREAIQSQIVLLRNQWAWSNTKRVMHQYGLKSGRLDEDALFQAKYSQEVFMNPIIENTRTRQLDVVLLIDASSSMYEQAEGTTIPKYRAARQMAALFVESLEPVDSVQTWVYSFMQDSSQSVLLQELYTPRRNARKERIAALRPGRRTPEYEALLAVSKLVENEGRQGVQKVLLVLSDGQPGDDMIPYHVQKKKIKELVTKLQNQGYLIIQLALGPEALSKEMYSHFVAFPKEGYRGLVISFGKLLKSLL</sequence>
<dbReference type="RefSeq" id="WP_209812366.1">
    <property type="nucleotide sequence ID" value="NZ_JAGGKT010000020.1"/>
</dbReference>
<feature type="region of interest" description="Disordered" evidence="1">
    <location>
        <begin position="286"/>
        <end position="320"/>
    </location>
</feature>
<dbReference type="CDD" id="cd00198">
    <property type="entry name" value="vWFA"/>
    <property type="match status" value="1"/>
</dbReference>
<dbReference type="InterPro" id="IPR036465">
    <property type="entry name" value="vWFA_dom_sf"/>
</dbReference>
<accession>A0ABS4GVT0</accession>
<evidence type="ECO:0000313" key="4">
    <source>
        <dbReference type="Proteomes" id="UP001519343"/>
    </source>
</evidence>
<evidence type="ECO:0000313" key="3">
    <source>
        <dbReference type="EMBL" id="MBP1934367.1"/>
    </source>
</evidence>
<proteinExistence type="predicted"/>
<dbReference type="InterPro" id="IPR002035">
    <property type="entry name" value="VWF_A"/>
</dbReference>
<evidence type="ECO:0000259" key="2">
    <source>
        <dbReference type="PROSITE" id="PS50234"/>
    </source>
</evidence>
<dbReference type="Proteomes" id="UP001519343">
    <property type="component" value="Unassembled WGS sequence"/>
</dbReference>
<reference evidence="3 4" key="1">
    <citation type="submission" date="2021-03" db="EMBL/GenBank/DDBJ databases">
        <title>Genomic Encyclopedia of Type Strains, Phase IV (KMG-IV): sequencing the most valuable type-strain genomes for metagenomic binning, comparative biology and taxonomic classification.</title>
        <authorList>
            <person name="Goeker M."/>
        </authorList>
    </citation>
    <scope>NUCLEOTIDE SEQUENCE [LARGE SCALE GENOMIC DNA]</scope>
    <source>
        <strain evidence="3 4">DSM 24738</strain>
    </source>
</reference>
<dbReference type="EMBL" id="JAGGKT010000020">
    <property type="protein sequence ID" value="MBP1934367.1"/>
    <property type="molecule type" value="Genomic_DNA"/>
</dbReference>
<gene>
    <name evidence="3" type="ORF">J2Z37_004387</name>
</gene>
<dbReference type="SUPFAM" id="SSF53300">
    <property type="entry name" value="vWA-like"/>
    <property type="match status" value="1"/>
</dbReference>
<dbReference type="InterPro" id="IPR051928">
    <property type="entry name" value="NorD/CobT"/>
</dbReference>
<dbReference type="Gene3D" id="3.40.50.410">
    <property type="entry name" value="von Willebrand factor, type A domain"/>
    <property type="match status" value="1"/>
</dbReference>
<dbReference type="PANTHER" id="PTHR41248">
    <property type="entry name" value="NORD PROTEIN"/>
    <property type="match status" value="1"/>
</dbReference>
<feature type="compositionally biased region" description="Basic and acidic residues" evidence="1">
    <location>
        <begin position="307"/>
        <end position="320"/>
    </location>
</feature>
<dbReference type="Pfam" id="PF00092">
    <property type="entry name" value="VWA"/>
    <property type="match status" value="1"/>
</dbReference>